<feature type="compositionally biased region" description="Polar residues" evidence="1">
    <location>
        <begin position="403"/>
        <end position="418"/>
    </location>
</feature>
<evidence type="ECO:0000313" key="4">
    <source>
        <dbReference type="Proteomes" id="UP001451303"/>
    </source>
</evidence>
<feature type="compositionally biased region" description="Polar residues" evidence="1">
    <location>
        <begin position="361"/>
        <end position="371"/>
    </location>
</feature>
<feature type="compositionally biased region" description="Low complexity" evidence="1">
    <location>
        <begin position="188"/>
        <end position="208"/>
    </location>
</feature>
<evidence type="ECO:0000313" key="3">
    <source>
        <dbReference type="EMBL" id="KAL0470885.1"/>
    </source>
</evidence>
<accession>A0ABR3DDW5</accession>
<keyword evidence="2" id="KW-0812">Transmembrane</keyword>
<keyword evidence="2" id="KW-0472">Membrane</keyword>
<gene>
    <name evidence="3" type="ORF">QR685DRAFT_267038</name>
</gene>
<protein>
    <submittedName>
        <fullName evidence="3">Uncharacterized protein</fullName>
    </submittedName>
</protein>
<organism evidence="3 4">
    <name type="scientific">Neurospora intermedia</name>
    <dbReference type="NCBI Taxonomy" id="5142"/>
    <lineage>
        <taxon>Eukaryota</taxon>
        <taxon>Fungi</taxon>
        <taxon>Dikarya</taxon>
        <taxon>Ascomycota</taxon>
        <taxon>Pezizomycotina</taxon>
        <taxon>Sordariomycetes</taxon>
        <taxon>Sordariomycetidae</taxon>
        <taxon>Sordariales</taxon>
        <taxon>Sordariaceae</taxon>
        <taxon>Neurospora</taxon>
    </lineage>
</organism>
<dbReference type="Proteomes" id="UP001451303">
    <property type="component" value="Unassembled WGS sequence"/>
</dbReference>
<keyword evidence="2" id="KW-1133">Transmembrane helix</keyword>
<comment type="caution">
    <text evidence="3">The sequence shown here is derived from an EMBL/GenBank/DDBJ whole genome shotgun (WGS) entry which is preliminary data.</text>
</comment>
<sequence length="418" mass="43034">MTNIGPLTTTFTPPASCTTNTPQIYQVWKGTASEYIHGPLYTPDSNCFPDGYVANPSYYYNPGSCPQGYTTAPCSRSGLPVTDTEAAGKTQTAVVCCPSGAALTFTCADDTAQALACTTSFPKGAEVLMGVTVVSDGTIGPHTTVSERRGGIGAYGIQVVLGAMSDGGYIQPSEQDNSGTMATATSLPTTPQPTITDDPLATATSSSSSGGGGGGVSTGAAIGIGVGSAAVALLAAGSVGFLFFKRWWRKKRLLRRRRTIENIGTLSSSKGDGGGGDGDGVADLVSIISNPPPVPPKDLQPFFELSGEASSIVAASECGHQPSRHMSRFSMFKCGTPTTPPPGHPAEAEQAHLSPVWPPSASHQQSRSGSPSHHAAYSRPVEHPGHQFAELEAEVPIEAASSDMPSSAEPSLTTPSKW</sequence>
<name>A0ABR3DDW5_NEUIN</name>
<evidence type="ECO:0000256" key="2">
    <source>
        <dbReference type="SAM" id="Phobius"/>
    </source>
</evidence>
<proteinExistence type="predicted"/>
<keyword evidence="4" id="KW-1185">Reference proteome</keyword>
<feature type="region of interest" description="Disordered" evidence="1">
    <location>
        <begin position="334"/>
        <end position="418"/>
    </location>
</feature>
<evidence type="ECO:0000256" key="1">
    <source>
        <dbReference type="SAM" id="MobiDB-lite"/>
    </source>
</evidence>
<feature type="compositionally biased region" description="Polar residues" evidence="1">
    <location>
        <begin position="172"/>
        <end position="187"/>
    </location>
</feature>
<reference evidence="3 4" key="1">
    <citation type="submission" date="2023-09" db="EMBL/GenBank/DDBJ databases">
        <title>Multi-omics analysis of a traditional fermented food reveals byproduct-associated fungal strains for waste-to-food upcycling.</title>
        <authorList>
            <consortium name="Lawrence Berkeley National Laboratory"/>
            <person name="Rekdal V.M."/>
            <person name="Villalobos-Escobedo J.M."/>
            <person name="Rodriguez-Valeron N."/>
            <person name="Garcia M.O."/>
            <person name="Vasquez D.P."/>
            <person name="Damayanti I."/>
            <person name="Sorensen P.M."/>
            <person name="Baidoo E.E."/>
            <person name="De Carvalho A.C."/>
            <person name="Riley R."/>
            <person name="Lipzen A."/>
            <person name="He G."/>
            <person name="Yan M."/>
            <person name="Haridas S."/>
            <person name="Daum C."/>
            <person name="Yoshinaga Y."/>
            <person name="Ng V."/>
            <person name="Grigoriev I.V."/>
            <person name="Munk R."/>
            <person name="Nuraida L."/>
            <person name="Wijaya C.H."/>
            <person name="Morales P.-C."/>
            <person name="Keasling J.D."/>
        </authorList>
    </citation>
    <scope>NUCLEOTIDE SEQUENCE [LARGE SCALE GENOMIC DNA]</scope>
    <source>
        <strain evidence="3 4">FGSC 2613</strain>
    </source>
</reference>
<feature type="transmembrane region" description="Helical" evidence="2">
    <location>
        <begin position="226"/>
        <end position="248"/>
    </location>
</feature>
<feature type="region of interest" description="Disordered" evidence="1">
    <location>
        <begin position="168"/>
        <end position="214"/>
    </location>
</feature>
<dbReference type="EMBL" id="JAVLET010000004">
    <property type="protein sequence ID" value="KAL0470885.1"/>
    <property type="molecule type" value="Genomic_DNA"/>
</dbReference>